<reference evidence="1 2" key="1">
    <citation type="submission" date="2024-02" db="EMBL/GenBank/DDBJ databases">
        <authorList>
            <person name="Vignale AGUSTIN F."/>
            <person name="Sosa J E."/>
            <person name="Modenutti C."/>
        </authorList>
    </citation>
    <scope>NUCLEOTIDE SEQUENCE [LARGE SCALE GENOMIC DNA]</scope>
</reference>
<sequence>MATSFYAAIIPSQMWRTPQSLQVKAQCFRDEGRRNNIVDANLSILREKIEQLRTKERLERCCRTEHGWNYAPVSDYRYKKEVVFSQAFELVGMVGGTVGLTLLSD</sequence>
<organism evidence="1 2">
    <name type="scientific">Ilex paraguariensis</name>
    <name type="common">yerba mate</name>
    <dbReference type="NCBI Taxonomy" id="185542"/>
    <lineage>
        <taxon>Eukaryota</taxon>
        <taxon>Viridiplantae</taxon>
        <taxon>Streptophyta</taxon>
        <taxon>Embryophyta</taxon>
        <taxon>Tracheophyta</taxon>
        <taxon>Spermatophyta</taxon>
        <taxon>Magnoliopsida</taxon>
        <taxon>eudicotyledons</taxon>
        <taxon>Gunneridae</taxon>
        <taxon>Pentapetalae</taxon>
        <taxon>asterids</taxon>
        <taxon>campanulids</taxon>
        <taxon>Aquifoliales</taxon>
        <taxon>Aquifoliaceae</taxon>
        <taxon>Ilex</taxon>
    </lineage>
</organism>
<comment type="caution">
    <text evidence="1">The sequence shown here is derived from an EMBL/GenBank/DDBJ whole genome shotgun (WGS) entry which is preliminary data.</text>
</comment>
<evidence type="ECO:0000313" key="2">
    <source>
        <dbReference type="Proteomes" id="UP001642360"/>
    </source>
</evidence>
<dbReference type="AlphaFoldDB" id="A0ABC8S0C1"/>
<gene>
    <name evidence="1" type="ORF">ILEXP_LOCUS18807</name>
</gene>
<protein>
    <submittedName>
        <fullName evidence="1">Uncharacterized protein</fullName>
    </submittedName>
</protein>
<dbReference type="PANTHER" id="PTHR38225">
    <property type="entry name" value="PROTEIN, PUTATIVE-RELATED"/>
    <property type="match status" value="1"/>
</dbReference>
<name>A0ABC8S0C1_9AQUA</name>
<keyword evidence="2" id="KW-1185">Reference proteome</keyword>
<dbReference type="Proteomes" id="UP001642360">
    <property type="component" value="Unassembled WGS sequence"/>
</dbReference>
<accession>A0ABC8S0C1</accession>
<dbReference type="PANTHER" id="PTHR38225:SF4">
    <property type="entry name" value="PROTEIN, PUTATIVE-RELATED"/>
    <property type="match status" value="1"/>
</dbReference>
<dbReference type="EMBL" id="CAUOFW020002058">
    <property type="protein sequence ID" value="CAK9150650.1"/>
    <property type="molecule type" value="Genomic_DNA"/>
</dbReference>
<proteinExistence type="predicted"/>
<evidence type="ECO:0000313" key="1">
    <source>
        <dbReference type="EMBL" id="CAK9150650.1"/>
    </source>
</evidence>